<reference evidence="1" key="1">
    <citation type="submission" date="2018-10" db="EMBL/GenBank/DDBJ databases">
        <title>Schaedlerella arabinophila gen. nov. sp. nov., isolated from the mouse intestinal tract and comparative analysis with the genome of the closely related altered Schaedler flora strain ASF502.</title>
        <authorList>
            <person name="Miyake S."/>
            <person name="Soh M."/>
            <person name="Seedorf H."/>
        </authorList>
    </citation>
    <scope>NUCLEOTIDE SEQUENCE [LARGE SCALE GENOMIC DNA]</scope>
    <source>
        <strain evidence="1">DSM 106076</strain>
    </source>
</reference>
<gene>
    <name evidence="1" type="ORF">EBB54_09710</name>
</gene>
<keyword evidence="2" id="KW-1185">Reference proteome</keyword>
<comment type="caution">
    <text evidence="1">The sequence shown here is derived from an EMBL/GenBank/DDBJ whole genome shotgun (WGS) entry which is preliminary data.</text>
</comment>
<proteinExistence type="predicted"/>
<dbReference type="EMBL" id="RHJS01000002">
    <property type="protein sequence ID" value="RRK31602.1"/>
    <property type="molecule type" value="Genomic_DNA"/>
</dbReference>
<dbReference type="Proteomes" id="UP000274920">
    <property type="component" value="Unassembled WGS sequence"/>
</dbReference>
<protein>
    <submittedName>
        <fullName evidence="1">Uncharacterized protein</fullName>
    </submittedName>
</protein>
<evidence type="ECO:0000313" key="2">
    <source>
        <dbReference type="Proteomes" id="UP000274920"/>
    </source>
</evidence>
<accession>A0A3R8KZ65</accession>
<dbReference type="AlphaFoldDB" id="A0A3R8KZ65"/>
<organism evidence="1 2">
    <name type="scientific">Schaedlerella arabinosiphila</name>
    <dbReference type="NCBI Taxonomy" id="2044587"/>
    <lineage>
        <taxon>Bacteria</taxon>
        <taxon>Bacillati</taxon>
        <taxon>Bacillota</taxon>
        <taxon>Clostridia</taxon>
        <taxon>Lachnospirales</taxon>
        <taxon>Lachnospiraceae</taxon>
        <taxon>Schaedlerella</taxon>
    </lineage>
</organism>
<sequence length="59" mass="7145">MVLDKGIFSAEMLRKIVEYINREQVEKEEKLSDNIYYFRKAFDSNTIQQDRILELITCR</sequence>
<name>A0A3R8KZ65_9FIRM</name>
<evidence type="ECO:0000313" key="1">
    <source>
        <dbReference type="EMBL" id="RRK31602.1"/>
    </source>
</evidence>